<evidence type="ECO:0000256" key="10">
    <source>
        <dbReference type="ARBA" id="ARBA00022919"/>
    </source>
</evidence>
<evidence type="ECO:0000256" key="5">
    <source>
        <dbReference type="ARBA" id="ARBA00012369"/>
    </source>
</evidence>
<dbReference type="GO" id="GO:0006665">
    <property type="term" value="P:sphingolipid metabolic process"/>
    <property type="evidence" value="ECO:0007669"/>
    <property type="project" value="UniProtKB-KW"/>
</dbReference>
<keyword evidence="7" id="KW-0479">Metal-binding</keyword>
<keyword evidence="17" id="KW-1185">Reference proteome</keyword>
<keyword evidence="6 14" id="KW-0812">Transmembrane</keyword>
<dbReference type="InterPro" id="IPR038772">
    <property type="entry name" value="Sph/SMPD2-like"/>
</dbReference>
<feature type="transmembrane region" description="Helical" evidence="14">
    <location>
        <begin position="317"/>
        <end position="334"/>
    </location>
</feature>
<accession>A0A9Q0S730</accession>
<proteinExistence type="inferred from homology"/>
<dbReference type="InterPro" id="IPR005135">
    <property type="entry name" value="Endo/exonuclease/phosphatase"/>
</dbReference>
<evidence type="ECO:0000256" key="2">
    <source>
        <dbReference type="ARBA" id="ARBA00004760"/>
    </source>
</evidence>
<evidence type="ECO:0000256" key="13">
    <source>
        <dbReference type="ARBA" id="ARBA00023136"/>
    </source>
</evidence>
<dbReference type="GO" id="GO:0004767">
    <property type="term" value="F:sphingomyelin phosphodiesterase activity"/>
    <property type="evidence" value="ECO:0007669"/>
    <property type="project" value="UniProtKB-EC"/>
</dbReference>
<keyword evidence="11 14" id="KW-1133">Transmembrane helix</keyword>
<evidence type="ECO:0000256" key="3">
    <source>
        <dbReference type="ARBA" id="ARBA00004991"/>
    </source>
</evidence>
<name>A0A9Q0S730_9DIPT</name>
<feature type="domain" description="Endonuclease/exonuclease/phosphatase" evidence="15">
    <location>
        <begin position="10"/>
        <end position="264"/>
    </location>
</feature>
<feature type="transmembrane region" description="Helical" evidence="14">
    <location>
        <begin position="340"/>
        <end position="367"/>
    </location>
</feature>
<protein>
    <recommendedName>
        <fullName evidence="5">sphingomyelin phosphodiesterase</fullName>
        <ecNumber evidence="5">3.1.4.12</ecNumber>
    </recommendedName>
</protein>
<evidence type="ECO:0000256" key="7">
    <source>
        <dbReference type="ARBA" id="ARBA00022723"/>
    </source>
</evidence>
<evidence type="ECO:0000256" key="9">
    <source>
        <dbReference type="ARBA" id="ARBA00022842"/>
    </source>
</evidence>
<evidence type="ECO:0000256" key="12">
    <source>
        <dbReference type="ARBA" id="ARBA00023098"/>
    </source>
</evidence>
<comment type="pathway">
    <text evidence="2">Lipid metabolism; sphingolipid metabolism.</text>
</comment>
<evidence type="ECO:0000256" key="14">
    <source>
        <dbReference type="SAM" id="Phobius"/>
    </source>
</evidence>
<organism evidence="16 17">
    <name type="scientific">Pseudolycoriella hygida</name>
    <dbReference type="NCBI Taxonomy" id="35572"/>
    <lineage>
        <taxon>Eukaryota</taxon>
        <taxon>Metazoa</taxon>
        <taxon>Ecdysozoa</taxon>
        <taxon>Arthropoda</taxon>
        <taxon>Hexapoda</taxon>
        <taxon>Insecta</taxon>
        <taxon>Pterygota</taxon>
        <taxon>Neoptera</taxon>
        <taxon>Endopterygota</taxon>
        <taxon>Diptera</taxon>
        <taxon>Nematocera</taxon>
        <taxon>Sciaroidea</taxon>
        <taxon>Sciaridae</taxon>
        <taxon>Pseudolycoriella</taxon>
    </lineage>
</organism>
<dbReference type="OrthoDB" id="387657at2759"/>
<dbReference type="AlphaFoldDB" id="A0A9Q0S730"/>
<evidence type="ECO:0000313" key="17">
    <source>
        <dbReference type="Proteomes" id="UP001151699"/>
    </source>
</evidence>
<evidence type="ECO:0000313" key="16">
    <source>
        <dbReference type="EMBL" id="KAJ6646463.1"/>
    </source>
</evidence>
<evidence type="ECO:0000256" key="6">
    <source>
        <dbReference type="ARBA" id="ARBA00022692"/>
    </source>
</evidence>
<reference evidence="16" key="1">
    <citation type="submission" date="2022-07" db="EMBL/GenBank/DDBJ databases">
        <authorList>
            <person name="Trinca V."/>
            <person name="Uliana J.V.C."/>
            <person name="Torres T.T."/>
            <person name="Ward R.J."/>
            <person name="Monesi N."/>
        </authorList>
    </citation>
    <scope>NUCLEOTIDE SEQUENCE</scope>
    <source>
        <strain evidence="16">HSMRA1968</strain>
        <tissue evidence="16">Whole embryos</tissue>
    </source>
</reference>
<evidence type="ECO:0000259" key="15">
    <source>
        <dbReference type="Pfam" id="PF03372"/>
    </source>
</evidence>
<comment type="subcellular location">
    <subcellularLocation>
        <location evidence="1">Membrane</location>
        <topology evidence="1">Multi-pass membrane protein</topology>
    </subcellularLocation>
</comment>
<evidence type="ECO:0000256" key="11">
    <source>
        <dbReference type="ARBA" id="ARBA00022989"/>
    </source>
</evidence>
<keyword evidence="9" id="KW-0460">Magnesium</keyword>
<comment type="caution">
    <text evidence="16">The sequence shown here is derived from an EMBL/GenBank/DDBJ whole genome shotgun (WGS) entry which is preliminary data.</text>
</comment>
<keyword evidence="13 14" id="KW-0472">Membrane</keyword>
<evidence type="ECO:0000256" key="1">
    <source>
        <dbReference type="ARBA" id="ARBA00004141"/>
    </source>
</evidence>
<gene>
    <name evidence="16" type="primary">nSMase</name>
    <name evidence="16" type="ORF">Bhyg_01674</name>
</gene>
<sequence length="395" mass="44408">MISVIELSILTLNIWGIPLISKDRNLRVAAIGMEIAKGDYDVVSLQEVWSNDDFEYIRRVAQKTLPFSHYFHSGVIGSGLCILSKYPITMTLFHSWSVNGYVHRIQHGDWFGGKGVGLCQIMVQKQLVNIYIAHLHAEYDRNSDDYKAHRIIQSFDTAQFIESTRGDSILQVLAGDLNTEPGDLAHRLLLYTSKLTETCDNNIPTCDNPTNSYTPQSTKESLSNGKRIDYILYRSGRNCKTDVLEYKLPLSHPIPDHPISFSDHEAVSSRIRVTIPENVLELKQNLTSTIENGLIDALTEAIVVCEENLEKLRSHKTVYFSMALAVMMTLFYLIDMVPPYGLQTLFTVLRVIVSGLVLFFIAMATLWNSIEVNGILSGKLAMEISLKNAADSETL</sequence>
<dbReference type="InterPro" id="IPR036691">
    <property type="entry name" value="Endo/exonu/phosph_ase_sf"/>
</dbReference>
<dbReference type="PANTHER" id="PTHR16320">
    <property type="entry name" value="SPHINGOMYELINASE FAMILY MEMBER"/>
    <property type="match status" value="1"/>
</dbReference>
<comment type="similarity">
    <text evidence="4">Belongs to the neutral sphingomyelinase family.</text>
</comment>
<dbReference type="Pfam" id="PF03372">
    <property type="entry name" value="Exo_endo_phos"/>
    <property type="match status" value="1"/>
</dbReference>
<evidence type="ECO:0000256" key="4">
    <source>
        <dbReference type="ARBA" id="ARBA00006335"/>
    </source>
</evidence>
<dbReference type="GO" id="GO:0016020">
    <property type="term" value="C:membrane"/>
    <property type="evidence" value="ECO:0007669"/>
    <property type="project" value="UniProtKB-SubCell"/>
</dbReference>
<dbReference type="PANTHER" id="PTHR16320:SF24">
    <property type="entry name" value="PHOSPHODIESTERASE, PUTATIVE-RELATED"/>
    <property type="match status" value="1"/>
</dbReference>
<keyword evidence="8" id="KW-0378">Hydrolase</keyword>
<comment type="pathway">
    <text evidence="3">Sphingolipid metabolism.</text>
</comment>
<evidence type="ECO:0000256" key="8">
    <source>
        <dbReference type="ARBA" id="ARBA00022801"/>
    </source>
</evidence>
<dbReference type="Gene3D" id="3.60.10.10">
    <property type="entry name" value="Endonuclease/exonuclease/phosphatase"/>
    <property type="match status" value="1"/>
</dbReference>
<dbReference type="SUPFAM" id="SSF56219">
    <property type="entry name" value="DNase I-like"/>
    <property type="match status" value="1"/>
</dbReference>
<keyword evidence="10" id="KW-0746">Sphingolipid metabolism</keyword>
<dbReference type="Proteomes" id="UP001151699">
    <property type="component" value="Chromosome A"/>
</dbReference>
<keyword evidence="12" id="KW-0443">Lipid metabolism</keyword>
<dbReference type="EC" id="3.1.4.12" evidence="5"/>
<dbReference type="GO" id="GO:0046872">
    <property type="term" value="F:metal ion binding"/>
    <property type="evidence" value="ECO:0007669"/>
    <property type="project" value="UniProtKB-KW"/>
</dbReference>
<dbReference type="EMBL" id="WJQU01000001">
    <property type="protein sequence ID" value="KAJ6646463.1"/>
    <property type="molecule type" value="Genomic_DNA"/>
</dbReference>